<reference evidence="2 3" key="1">
    <citation type="submission" date="2016-07" db="EMBL/GenBank/DDBJ databases">
        <authorList>
            <consortium name="Pathogen Informatics"/>
        </authorList>
    </citation>
    <scope>NUCLEOTIDE SEQUENCE [LARGE SCALE GENOMIC DNA]</scope>
</reference>
<dbReference type="VEuPathDB" id="PlasmoDB:PVX_014630"/>
<protein>
    <submittedName>
        <fullName evidence="2">VIR protein</fullName>
    </submittedName>
</protein>
<proteinExistence type="predicted"/>
<dbReference type="VEuPathDB" id="PlasmoDB:PVP01_0006410"/>
<feature type="compositionally biased region" description="Basic and acidic residues" evidence="1">
    <location>
        <begin position="223"/>
        <end position="240"/>
    </location>
</feature>
<dbReference type="EMBL" id="FLYH01000295">
    <property type="protein sequence ID" value="SCA83654.1"/>
    <property type="molecule type" value="Genomic_DNA"/>
</dbReference>
<dbReference type="AlphaFoldDB" id="A0A1G4EDE9"/>
<dbReference type="VEuPathDB" id="PlasmoDB:PVW1_120014300"/>
<evidence type="ECO:0000313" key="2">
    <source>
        <dbReference type="EMBL" id="SCA83654.1"/>
    </source>
</evidence>
<gene>
    <name evidence="2" type="ORF">PVT01_000083900</name>
</gene>
<name>A0A1G4EDE9_PLAVI</name>
<dbReference type="Pfam" id="PF05795">
    <property type="entry name" value="Plasmodium_Vir"/>
    <property type="match status" value="1"/>
</dbReference>
<sequence length="471" mass="53643">MGECSHSDNEYLHYNCYNKLYKYFTNDSIFPNNEEKLKIISPNIDIRSYQKKEQKQIFSKLYHYMSGNGAFLKQDEIECCRYINYWLNNNVRKELPDLYSANTFKILKDIVNLYNKNNKGNERCINNIDYIDTTLLGKMVALYNLYDNYYFLTIKYTPYRYTACDLIDQASGIFKDTINQHGGNDNNLLTRLKEFKPLMDSIVPNYTCSSSYRTNFIIPERFSEPKVREPENQDKTHETSAHQLVSSSEREKQQILDSHGQSSDSEVNLLSETVTLEREDEASGGSRLVTGTLSQEDLLGYSQLSHSLDGRLAVGENSIEGRYSVGGSLSERRDSVKVRHLHEGEHNDFLQDRNLFNLRGHTSATESLGLQTTVGQQSEDPGVLGKMRTAFTDIVQNVDPAPVLGVSGGMGVLFILFKYTPVGSFFGGRRGRFRQIPRSFNGPFPGDFGNFQEYDGGYIGYGPMNMNPLAE</sequence>
<dbReference type="VEuPathDB" id="PlasmoDB:PVPAM_000035700"/>
<evidence type="ECO:0000313" key="3">
    <source>
        <dbReference type="Proteomes" id="UP000196402"/>
    </source>
</evidence>
<feature type="region of interest" description="Disordered" evidence="1">
    <location>
        <begin position="223"/>
        <end position="267"/>
    </location>
</feature>
<evidence type="ECO:0000256" key="1">
    <source>
        <dbReference type="SAM" id="MobiDB-lite"/>
    </source>
</evidence>
<feature type="compositionally biased region" description="Polar residues" evidence="1">
    <location>
        <begin position="255"/>
        <end position="267"/>
    </location>
</feature>
<organism evidence="2 3">
    <name type="scientific">Plasmodium vivax</name>
    <name type="common">malaria parasite P. vivax</name>
    <dbReference type="NCBI Taxonomy" id="5855"/>
    <lineage>
        <taxon>Eukaryota</taxon>
        <taxon>Sar</taxon>
        <taxon>Alveolata</taxon>
        <taxon>Apicomplexa</taxon>
        <taxon>Aconoidasida</taxon>
        <taxon>Haemosporida</taxon>
        <taxon>Plasmodiidae</taxon>
        <taxon>Plasmodium</taxon>
        <taxon>Plasmodium (Plasmodium)</taxon>
    </lineage>
</organism>
<dbReference type="InterPro" id="IPR008780">
    <property type="entry name" value="Plasmodium_Vir"/>
</dbReference>
<accession>A0A1G4EDE9</accession>
<dbReference type="Proteomes" id="UP000196402">
    <property type="component" value="Unassembled WGS sequence"/>
</dbReference>